<dbReference type="EMBL" id="CP036266">
    <property type="protein sequence ID" value="QDT24664.1"/>
    <property type="molecule type" value="Genomic_DNA"/>
</dbReference>
<keyword evidence="1" id="KW-1133">Transmembrane helix</keyword>
<sequence precursor="true">MKFVLLSLFAVMCLLGTVTADEFEVGGKTLEIPAPEGFVLVTPAMEEVYHYSQLVDSADLLNENVAYYISAAEAPAALQGELPELKRTFILKANRKLKDKVVGLVNFLELKKATKREYRQIIQEIKAKDPKIYERLNTGIQEQFDLATAIEVSQLVPFEPHFESSHALAVSMFLTIYLPPEEGAAEEAEPVEEISAATATVMNVEGKLLFLFCYAPQDDLEWTRTASRDWTKAIIAANDKPPVASSYPSNFDPLKPDQGDKIAKWILIGAAVLVALAIFVKKNRIKTD</sequence>
<dbReference type="RefSeq" id="WP_145193535.1">
    <property type="nucleotide sequence ID" value="NZ_CP036266.1"/>
</dbReference>
<gene>
    <name evidence="3" type="ORF">HG66A1_64990</name>
</gene>
<name>A0A517PZ45_9PLAN</name>
<feature type="chain" id="PRO_5021982828" evidence="2">
    <location>
        <begin position="21"/>
        <end position="288"/>
    </location>
</feature>
<keyword evidence="1" id="KW-0472">Membrane</keyword>
<protein>
    <submittedName>
        <fullName evidence="3">Uncharacterized protein</fullName>
    </submittedName>
</protein>
<keyword evidence="2" id="KW-0732">Signal</keyword>
<feature type="transmembrane region" description="Helical" evidence="1">
    <location>
        <begin position="262"/>
        <end position="280"/>
    </location>
</feature>
<organism evidence="3 4">
    <name type="scientific">Gimesia chilikensis</name>
    <dbReference type="NCBI Taxonomy" id="2605989"/>
    <lineage>
        <taxon>Bacteria</taxon>
        <taxon>Pseudomonadati</taxon>
        <taxon>Planctomycetota</taxon>
        <taxon>Planctomycetia</taxon>
        <taxon>Planctomycetales</taxon>
        <taxon>Planctomycetaceae</taxon>
        <taxon>Gimesia</taxon>
    </lineage>
</organism>
<proteinExistence type="predicted"/>
<evidence type="ECO:0000256" key="1">
    <source>
        <dbReference type="SAM" id="Phobius"/>
    </source>
</evidence>
<evidence type="ECO:0000313" key="4">
    <source>
        <dbReference type="Proteomes" id="UP000320421"/>
    </source>
</evidence>
<keyword evidence="1" id="KW-0812">Transmembrane</keyword>
<keyword evidence="4" id="KW-1185">Reference proteome</keyword>
<dbReference type="AlphaFoldDB" id="A0A517PZ45"/>
<dbReference type="OrthoDB" id="286963at2"/>
<evidence type="ECO:0000313" key="3">
    <source>
        <dbReference type="EMBL" id="QDT24664.1"/>
    </source>
</evidence>
<reference evidence="3 4" key="1">
    <citation type="submission" date="2019-02" db="EMBL/GenBank/DDBJ databases">
        <title>Deep-cultivation of Planctomycetes and their phenomic and genomic characterization uncovers novel biology.</title>
        <authorList>
            <person name="Wiegand S."/>
            <person name="Jogler M."/>
            <person name="Boedeker C."/>
            <person name="Pinto D."/>
            <person name="Vollmers J."/>
            <person name="Rivas-Marin E."/>
            <person name="Kohn T."/>
            <person name="Peeters S.H."/>
            <person name="Heuer A."/>
            <person name="Rast P."/>
            <person name="Oberbeckmann S."/>
            <person name="Bunk B."/>
            <person name="Jeske O."/>
            <person name="Meyerdierks A."/>
            <person name="Storesund J.E."/>
            <person name="Kallscheuer N."/>
            <person name="Luecker S."/>
            <person name="Lage O.M."/>
            <person name="Pohl T."/>
            <person name="Merkel B.J."/>
            <person name="Hornburger P."/>
            <person name="Mueller R.-W."/>
            <person name="Bruemmer F."/>
            <person name="Labrenz M."/>
            <person name="Spormann A.M."/>
            <person name="Op den Camp H."/>
            <person name="Overmann J."/>
            <person name="Amann R."/>
            <person name="Jetten M.S.M."/>
            <person name="Mascher T."/>
            <person name="Medema M.H."/>
            <person name="Devos D.P."/>
            <person name="Kaster A.-K."/>
            <person name="Ovreas L."/>
            <person name="Rohde M."/>
            <person name="Galperin M.Y."/>
            <person name="Jogler C."/>
        </authorList>
    </citation>
    <scope>NUCLEOTIDE SEQUENCE [LARGE SCALE GENOMIC DNA]</scope>
    <source>
        <strain evidence="3 4">HG66A1</strain>
    </source>
</reference>
<evidence type="ECO:0000256" key="2">
    <source>
        <dbReference type="SAM" id="SignalP"/>
    </source>
</evidence>
<dbReference type="Proteomes" id="UP000320421">
    <property type="component" value="Chromosome"/>
</dbReference>
<accession>A0A517PZ45</accession>
<feature type="signal peptide" evidence="2">
    <location>
        <begin position="1"/>
        <end position="20"/>
    </location>
</feature>